<dbReference type="SUPFAM" id="SSF52172">
    <property type="entry name" value="CheY-like"/>
    <property type="match status" value="1"/>
</dbReference>
<dbReference type="EMBL" id="BDGJ01000063">
    <property type="protein sequence ID" value="GAW92232.1"/>
    <property type="molecule type" value="Genomic_DNA"/>
</dbReference>
<protein>
    <recommendedName>
        <fullName evidence="1">Stage 0 sporulation protein A homolog</fullName>
    </recommendedName>
</protein>
<evidence type="ECO:0000256" key="4">
    <source>
        <dbReference type="ARBA" id="ARBA00023015"/>
    </source>
</evidence>
<reference evidence="13" key="1">
    <citation type="journal article" date="2017" name="Appl. Environ. Microbiol.">
        <title>Genomic analysis of Calderihabitans maritimus KKC1, a thermophilic hydrogenogenic carboxydotrophic bacterium isolated from marine sediment.</title>
        <authorList>
            <person name="Omae K."/>
            <person name="Yoneda Y."/>
            <person name="Fukuyama Y."/>
            <person name="Yoshida T."/>
            <person name="Sako Y."/>
        </authorList>
    </citation>
    <scope>NUCLEOTIDE SEQUENCE [LARGE SCALE GENOMIC DNA]</scope>
    <source>
        <strain evidence="13">KKC1</strain>
    </source>
</reference>
<dbReference type="PROSITE" id="PS50110">
    <property type="entry name" value="RESPONSE_REGULATORY"/>
    <property type="match status" value="1"/>
</dbReference>
<dbReference type="GO" id="GO:0032993">
    <property type="term" value="C:protein-DNA complex"/>
    <property type="evidence" value="ECO:0007669"/>
    <property type="project" value="TreeGrafter"/>
</dbReference>
<evidence type="ECO:0000256" key="7">
    <source>
        <dbReference type="ARBA" id="ARBA00024867"/>
    </source>
</evidence>
<evidence type="ECO:0000313" key="13">
    <source>
        <dbReference type="Proteomes" id="UP000197032"/>
    </source>
</evidence>
<dbReference type="InterPro" id="IPR001789">
    <property type="entry name" value="Sig_transdc_resp-reg_receiver"/>
</dbReference>
<name>A0A1Z5HRS9_9FIRM</name>
<dbReference type="Pfam" id="PF00486">
    <property type="entry name" value="Trans_reg_C"/>
    <property type="match status" value="1"/>
</dbReference>
<dbReference type="FunFam" id="1.10.10.10:FF:000018">
    <property type="entry name" value="DNA-binding response regulator ResD"/>
    <property type="match status" value="1"/>
</dbReference>
<dbReference type="GO" id="GO:0000976">
    <property type="term" value="F:transcription cis-regulatory region binding"/>
    <property type="evidence" value="ECO:0007669"/>
    <property type="project" value="TreeGrafter"/>
</dbReference>
<keyword evidence="5 9" id="KW-0238">DNA-binding</keyword>
<keyword evidence="6" id="KW-0804">Transcription</keyword>
<keyword evidence="13" id="KW-1185">Reference proteome</keyword>
<dbReference type="CDD" id="cd00383">
    <property type="entry name" value="trans_reg_C"/>
    <property type="match status" value="1"/>
</dbReference>
<evidence type="ECO:0000256" key="3">
    <source>
        <dbReference type="ARBA" id="ARBA00023012"/>
    </source>
</evidence>
<dbReference type="InterPro" id="IPR011006">
    <property type="entry name" value="CheY-like_superfamily"/>
</dbReference>
<dbReference type="InterPro" id="IPR001867">
    <property type="entry name" value="OmpR/PhoB-type_DNA-bd"/>
</dbReference>
<dbReference type="AlphaFoldDB" id="A0A1Z5HRS9"/>
<dbReference type="SMART" id="SM00448">
    <property type="entry name" value="REC"/>
    <property type="match status" value="1"/>
</dbReference>
<organism evidence="12 13">
    <name type="scientific">Calderihabitans maritimus</name>
    <dbReference type="NCBI Taxonomy" id="1246530"/>
    <lineage>
        <taxon>Bacteria</taxon>
        <taxon>Bacillati</taxon>
        <taxon>Bacillota</taxon>
        <taxon>Clostridia</taxon>
        <taxon>Neomoorellales</taxon>
        <taxon>Calderihabitantaceae</taxon>
        <taxon>Calderihabitans</taxon>
    </lineage>
</organism>
<proteinExistence type="predicted"/>
<dbReference type="GO" id="GO:0000156">
    <property type="term" value="F:phosphorelay response regulator activity"/>
    <property type="evidence" value="ECO:0007669"/>
    <property type="project" value="TreeGrafter"/>
</dbReference>
<dbReference type="GO" id="GO:0006355">
    <property type="term" value="P:regulation of DNA-templated transcription"/>
    <property type="evidence" value="ECO:0007669"/>
    <property type="project" value="InterPro"/>
</dbReference>
<feature type="domain" description="OmpR/PhoB-type" evidence="11">
    <location>
        <begin position="129"/>
        <end position="226"/>
    </location>
</feature>
<dbReference type="GO" id="GO:0005829">
    <property type="term" value="C:cytosol"/>
    <property type="evidence" value="ECO:0007669"/>
    <property type="project" value="TreeGrafter"/>
</dbReference>
<sequence>MKPTPKIMVVDDDENICELVRLYLTKENFEVVVVHDGLTALEKIEEEVPSLVILDIMMPGMDGWEVCREIRKMSNLPIIMLSAKGESFDKILGLELGSDDYVVKPFDPKELVARVKAVLRRYESPRTERKQVIYPQLVINLNEYTVKVDGKEVELAPKEIELLYFLASHPNKVFNREQLIEKVWGYDYLGDTRTIDVHVKRLRAKLGSNPHWQIKTVWGVGYKFEVN</sequence>
<dbReference type="PANTHER" id="PTHR48111:SF21">
    <property type="entry name" value="DNA-BINDING DUAL MASTER TRANSCRIPTIONAL REGULATOR RPAA"/>
    <property type="match status" value="1"/>
</dbReference>
<dbReference type="PROSITE" id="PS51755">
    <property type="entry name" value="OMPR_PHOB"/>
    <property type="match status" value="1"/>
</dbReference>
<evidence type="ECO:0000256" key="2">
    <source>
        <dbReference type="ARBA" id="ARBA00022553"/>
    </source>
</evidence>
<dbReference type="InterPro" id="IPR039420">
    <property type="entry name" value="WalR-like"/>
</dbReference>
<accession>A0A1Z5HRS9</accession>
<evidence type="ECO:0000256" key="9">
    <source>
        <dbReference type="PROSITE-ProRule" id="PRU01091"/>
    </source>
</evidence>
<evidence type="ECO:0000259" key="11">
    <source>
        <dbReference type="PROSITE" id="PS51755"/>
    </source>
</evidence>
<evidence type="ECO:0000256" key="1">
    <source>
        <dbReference type="ARBA" id="ARBA00018672"/>
    </source>
</evidence>
<keyword evidence="4" id="KW-0805">Transcription regulation</keyword>
<evidence type="ECO:0000259" key="10">
    <source>
        <dbReference type="PROSITE" id="PS50110"/>
    </source>
</evidence>
<keyword evidence="2 8" id="KW-0597">Phosphoprotein</keyword>
<evidence type="ECO:0000256" key="5">
    <source>
        <dbReference type="ARBA" id="ARBA00023125"/>
    </source>
</evidence>
<gene>
    <name evidence="12" type="ORF">KKC1_13900</name>
</gene>
<comment type="caution">
    <text evidence="12">The sequence shown here is derived from an EMBL/GenBank/DDBJ whole genome shotgun (WGS) entry which is preliminary data.</text>
</comment>
<dbReference type="Gene3D" id="3.40.50.2300">
    <property type="match status" value="1"/>
</dbReference>
<evidence type="ECO:0000313" key="12">
    <source>
        <dbReference type="EMBL" id="GAW92232.1"/>
    </source>
</evidence>
<feature type="modified residue" description="4-aspartylphosphate" evidence="8">
    <location>
        <position position="55"/>
    </location>
</feature>
<feature type="domain" description="Response regulatory" evidence="10">
    <location>
        <begin position="6"/>
        <end position="119"/>
    </location>
</feature>
<comment type="function">
    <text evidence="7">May play the central regulatory role in sporulation. It may be an element of the effector pathway responsible for the activation of sporulation genes in response to nutritional stress. Spo0A may act in concert with spo0H (a sigma factor) to control the expression of some genes that are critical to the sporulation process.</text>
</comment>
<evidence type="ECO:0000256" key="8">
    <source>
        <dbReference type="PROSITE-ProRule" id="PRU00169"/>
    </source>
</evidence>
<evidence type="ECO:0000256" key="6">
    <source>
        <dbReference type="ARBA" id="ARBA00023163"/>
    </source>
</evidence>
<dbReference type="PANTHER" id="PTHR48111">
    <property type="entry name" value="REGULATOR OF RPOS"/>
    <property type="match status" value="1"/>
</dbReference>
<dbReference type="FunFam" id="3.40.50.2300:FF:000001">
    <property type="entry name" value="DNA-binding response regulator PhoB"/>
    <property type="match status" value="1"/>
</dbReference>
<dbReference type="Proteomes" id="UP000197032">
    <property type="component" value="Unassembled WGS sequence"/>
</dbReference>
<dbReference type="InterPro" id="IPR036388">
    <property type="entry name" value="WH-like_DNA-bd_sf"/>
</dbReference>
<dbReference type="SMART" id="SM00862">
    <property type="entry name" value="Trans_reg_C"/>
    <property type="match status" value="1"/>
</dbReference>
<keyword evidence="3" id="KW-0902">Two-component regulatory system</keyword>
<dbReference type="Gene3D" id="1.10.10.10">
    <property type="entry name" value="Winged helix-like DNA-binding domain superfamily/Winged helix DNA-binding domain"/>
    <property type="match status" value="1"/>
</dbReference>
<dbReference type="Gene3D" id="6.10.250.690">
    <property type="match status" value="1"/>
</dbReference>
<feature type="DNA-binding region" description="OmpR/PhoB-type" evidence="9">
    <location>
        <begin position="129"/>
        <end position="226"/>
    </location>
</feature>
<dbReference type="Pfam" id="PF00072">
    <property type="entry name" value="Response_reg"/>
    <property type="match status" value="1"/>
</dbReference>